<dbReference type="VEuPathDB" id="TriTrypDB:ADEAN_000619200"/>
<name>A0A7G2CIB6_9TRYP</name>
<dbReference type="Gene3D" id="2.130.10.10">
    <property type="entry name" value="YVTN repeat-like/Quinoprotein amine dehydrogenase"/>
    <property type="match status" value="2"/>
</dbReference>
<evidence type="ECO:0000256" key="1">
    <source>
        <dbReference type="ARBA" id="ARBA00022574"/>
    </source>
</evidence>
<reference evidence="3 4" key="1">
    <citation type="submission" date="2020-08" db="EMBL/GenBank/DDBJ databases">
        <authorList>
            <person name="Newling K."/>
            <person name="Davey J."/>
            <person name="Forrester S."/>
        </authorList>
    </citation>
    <scope>NUCLEOTIDE SEQUENCE [LARGE SCALE GENOMIC DNA]</scope>
    <source>
        <strain evidence="4">Crithidia deanei Carvalho (ATCC PRA-265)</strain>
    </source>
</reference>
<evidence type="ECO:0008006" key="5">
    <source>
        <dbReference type="Google" id="ProtNLM"/>
    </source>
</evidence>
<dbReference type="GO" id="GO:0071013">
    <property type="term" value="C:catalytic step 2 spliceosome"/>
    <property type="evidence" value="ECO:0007669"/>
    <property type="project" value="TreeGrafter"/>
</dbReference>
<dbReference type="SUPFAM" id="SSF50978">
    <property type="entry name" value="WD40 repeat-like"/>
    <property type="match status" value="1"/>
</dbReference>
<keyword evidence="2" id="KW-0677">Repeat</keyword>
<accession>A0A7G2CIB6</accession>
<dbReference type="InterPro" id="IPR015943">
    <property type="entry name" value="WD40/YVTN_repeat-like_dom_sf"/>
</dbReference>
<dbReference type="Proteomes" id="UP000515908">
    <property type="component" value="Chromosome 12"/>
</dbReference>
<evidence type="ECO:0000313" key="3">
    <source>
        <dbReference type="EMBL" id="CAD2218701.1"/>
    </source>
</evidence>
<dbReference type="EMBL" id="LR877156">
    <property type="protein sequence ID" value="CAD2218701.1"/>
    <property type="molecule type" value="Genomic_DNA"/>
</dbReference>
<sequence>MQEKLRSVVLIYPIFFFCWEIFSNGDPMHNCFSLSFIHTVFFKMFFGSMLTTTTANTLAGDSSKSNWILSGHEGDVLGLSVLSANIFASCDINGVGLVWDTRGDTVDNVCKFSSGGPPMLQMSFLSHTELVCAQGNGSCVVYNIERGVRSGGYSRLSDEARVAWPVMNAVKQLDRHSFLTGGDEGYLLAFDTRQSGALSSINIRTPITSIGTADEYVFVGDACGDMHWFDKRTNKKVTVLPLCKSPITTINRFSNTEVVFLSRKMVGTVDIQPFALDDAHRLTTHAGVDIDEDCRLPRCCTVEKTKSVHVPSQNGKVQTLWREGGTFSSSVRRISDTAEECTHVVEQMQNGKYLLCAGGNRLRMFEV</sequence>
<gene>
    <name evidence="3" type="ORF">ADEAN_000619200</name>
</gene>
<organism evidence="3 4">
    <name type="scientific">Angomonas deanei</name>
    <dbReference type="NCBI Taxonomy" id="59799"/>
    <lineage>
        <taxon>Eukaryota</taxon>
        <taxon>Discoba</taxon>
        <taxon>Euglenozoa</taxon>
        <taxon>Kinetoplastea</taxon>
        <taxon>Metakinetoplastina</taxon>
        <taxon>Trypanosomatida</taxon>
        <taxon>Trypanosomatidae</taxon>
        <taxon>Strigomonadinae</taxon>
        <taxon>Angomonas</taxon>
    </lineage>
</organism>
<dbReference type="PANTHER" id="PTHR44006:SF1">
    <property type="entry name" value="U5 SMALL NUCLEAR RIBONUCLEOPROTEIN 40 KDA PROTEIN"/>
    <property type="match status" value="1"/>
</dbReference>
<dbReference type="InterPro" id="IPR036322">
    <property type="entry name" value="WD40_repeat_dom_sf"/>
</dbReference>
<proteinExistence type="predicted"/>
<evidence type="ECO:0000256" key="2">
    <source>
        <dbReference type="ARBA" id="ARBA00022737"/>
    </source>
</evidence>
<keyword evidence="4" id="KW-1185">Reference proteome</keyword>
<protein>
    <recommendedName>
        <fullName evidence="5">WD domain, G-beta repeat</fullName>
    </recommendedName>
</protein>
<dbReference type="OrthoDB" id="1068471at2759"/>
<dbReference type="PANTHER" id="PTHR44006">
    <property type="entry name" value="U5 SMALL NUCLEAR RIBONUCLEOPROTEIN 40 KDA PROTEIN"/>
    <property type="match status" value="1"/>
</dbReference>
<evidence type="ECO:0000313" key="4">
    <source>
        <dbReference type="Proteomes" id="UP000515908"/>
    </source>
</evidence>
<keyword evidence="1" id="KW-0853">WD repeat</keyword>
<dbReference type="AlphaFoldDB" id="A0A7G2CIB6"/>
<dbReference type="InterPro" id="IPR052234">
    <property type="entry name" value="U5_snRNP_Component"/>
</dbReference>
<dbReference type="GO" id="GO:0003723">
    <property type="term" value="F:RNA binding"/>
    <property type="evidence" value="ECO:0007669"/>
    <property type="project" value="TreeGrafter"/>
</dbReference>